<evidence type="ECO:0000313" key="2">
    <source>
        <dbReference type="Proteomes" id="UP000192872"/>
    </source>
</evidence>
<reference evidence="1 2" key="1">
    <citation type="journal article" date="2017" name="Water Res.">
        <title>Comammox in drinking water systems.</title>
        <authorList>
            <person name="Wang Y."/>
            <person name="Ma L."/>
            <person name="Mao Y."/>
            <person name="Jiang X."/>
            <person name="Xia Y."/>
            <person name="Yu K."/>
            <person name="Li B."/>
            <person name="Zhang T."/>
        </authorList>
    </citation>
    <scope>NUCLEOTIDE SEQUENCE [LARGE SCALE GENOMIC DNA]</scope>
    <source>
        <strain evidence="1">SG_bin8</strain>
    </source>
</reference>
<dbReference type="EMBL" id="LWDL01000017">
    <property type="protein sequence ID" value="OQW51799.1"/>
    <property type="molecule type" value="Genomic_DNA"/>
</dbReference>
<dbReference type="Proteomes" id="UP000192872">
    <property type="component" value="Unassembled WGS sequence"/>
</dbReference>
<evidence type="ECO:0000313" key="1">
    <source>
        <dbReference type="EMBL" id="OQW51799.1"/>
    </source>
</evidence>
<protein>
    <submittedName>
        <fullName evidence="1">Uncharacterized protein</fullName>
    </submittedName>
</protein>
<comment type="caution">
    <text evidence="1">The sequence shown here is derived from an EMBL/GenBank/DDBJ whole genome shotgun (WGS) entry which is preliminary data.</text>
</comment>
<organism evidence="1 2">
    <name type="scientific">Candidatus Raskinella chloraquaticus</name>
    <dbReference type="NCBI Taxonomy" id="1951219"/>
    <lineage>
        <taxon>Bacteria</taxon>
        <taxon>Pseudomonadati</taxon>
        <taxon>Pseudomonadota</taxon>
        <taxon>Alphaproteobacteria</taxon>
        <taxon>Hyphomicrobiales</taxon>
        <taxon>Phreatobacteraceae</taxon>
        <taxon>Candidatus Raskinella</taxon>
    </lineage>
</organism>
<gene>
    <name evidence="1" type="ORF">A4S15_09985</name>
</gene>
<accession>A0A1W9HWK0</accession>
<name>A0A1W9HWK0_9HYPH</name>
<proteinExistence type="predicted"/>
<dbReference type="AlphaFoldDB" id="A0A1W9HWK0"/>
<sequence>MRGHIMDNDKSDKIIYENKLLNDIVKIRKDVKEKELVVVEYLLDMIMVELLLLNNKTVNK</sequence>